<proteinExistence type="inferred from homology"/>
<dbReference type="Pfam" id="PF00239">
    <property type="entry name" value="Resolvase"/>
    <property type="match status" value="1"/>
</dbReference>
<dbReference type="InterPro" id="IPR006119">
    <property type="entry name" value="Resolv_N"/>
</dbReference>
<protein>
    <submittedName>
        <fullName evidence="7">Recombinase family protein</fullName>
    </submittedName>
</protein>
<dbReference type="PROSITE" id="PS00398">
    <property type="entry name" value="RECOMBINASES_2"/>
    <property type="match status" value="1"/>
</dbReference>
<dbReference type="Pfam" id="PF02796">
    <property type="entry name" value="HTH_7"/>
    <property type="match status" value="1"/>
</dbReference>
<dbReference type="RefSeq" id="WP_199397276.1">
    <property type="nucleotide sequence ID" value="NZ_JAEMHK010000029.1"/>
</dbReference>
<evidence type="ECO:0000256" key="2">
    <source>
        <dbReference type="ARBA" id="ARBA00022908"/>
    </source>
</evidence>
<feature type="domain" description="Resolvase/invertase-type recombinase catalytic" evidence="6">
    <location>
        <begin position="2"/>
        <end position="136"/>
    </location>
</feature>
<keyword evidence="3" id="KW-0238">DNA-binding</keyword>
<dbReference type="PROSITE" id="PS51736">
    <property type="entry name" value="RECOMBINASES_3"/>
    <property type="match status" value="1"/>
</dbReference>
<evidence type="ECO:0000259" key="6">
    <source>
        <dbReference type="PROSITE" id="PS51736"/>
    </source>
</evidence>
<name>A0ABS0YY07_9BACT</name>
<evidence type="ECO:0000256" key="1">
    <source>
        <dbReference type="ARBA" id="ARBA00009913"/>
    </source>
</evidence>
<evidence type="ECO:0000313" key="8">
    <source>
        <dbReference type="Proteomes" id="UP000641025"/>
    </source>
</evidence>
<reference evidence="7 8" key="1">
    <citation type="submission" date="2020-12" db="EMBL/GenBank/DDBJ databases">
        <title>Geomonas sp. Red259, isolated from paddy soil.</title>
        <authorList>
            <person name="Xu Z."/>
            <person name="Zhang Z."/>
            <person name="Masuda Y."/>
            <person name="Itoh H."/>
            <person name="Senoo K."/>
        </authorList>
    </citation>
    <scope>NUCLEOTIDE SEQUENCE [LARGE SCALE GENOMIC DNA]</scope>
    <source>
        <strain evidence="7 8">Red259</strain>
    </source>
</reference>
<accession>A0ABS0YY07</accession>
<dbReference type="CDD" id="cd03768">
    <property type="entry name" value="SR_ResInv"/>
    <property type="match status" value="1"/>
</dbReference>
<dbReference type="InterPro" id="IPR006120">
    <property type="entry name" value="Resolvase_HTH_dom"/>
</dbReference>
<comment type="caution">
    <text evidence="7">The sequence shown here is derived from an EMBL/GenBank/DDBJ whole genome shotgun (WGS) entry which is preliminary data.</text>
</comment>
<sequence length="187" mass="20346">MAIIGYARVSTTDQKLDVQRDQLKAAGCERIFEEKESGAKQDRPELDRMLDFVREGDTVVVAKLDRIGRSTAHVLGLVEELNKKGIGFRALNNRDIDTTTASGRLVLSIFSAVAQFEREMMLERQADGIAKAKQAGKYLGRKPTAKAKSAEVMALLGQGKTKEAVATELGIGVASVYRIAKAHKAGK</sequence>
<feature type="active site" description="O-(5'-phospho-DNA)-serine intermediate" evidence="5">
    <location>
        <position position="10"/>
    </location>
</feature>
<dbReference type="InterPro" id="IPR050639">
    <property type="entry name" value="SSR_resolvase"/>
</dbReference>
<evidence type="ECO:0000256" key="5">
    <source>
        <dbReference type="PROSITE-ProRule" id="PRU10137"/>
    </source>
</evidence>
<evidence type="ECO:0000256" key="3">
    <source>
        <dbReference type="ARBA" id="ARBA00023125"/>
    </source>
</evidence>
<organism evidence="7 8">
    <name type="scientific">Geomonas propionica</name>
    <dbReference type="NCBI Taxonomy" id="2798582"/>
    <lineage>
        <taxon>Bacteria</taxon>
        <taxon>Pseudomonadati</taxon>
        <taxon>Thermodesulfobacteriota</taxon>
        <taxon>Desulfuromonadia</taxon>
        <taxon>Geobacterales</taxon>
        <taxon>Geobacteraceae</taxon>
        <taxon>Geomonas</taxon>
    </lineage>
</organism>
<gene>
    <name evidence="7" type="ORF">JFN90_21965</name>
</gene>
<dbReference type="Gene3D" id="3.40.50.1390">
    <property type="entry name" value="Resolvase, N-terminal catalytic domain"/>
    <property type="match status" value="1"/>
</dbReference>
<dbReference type="SUPFAM" id="SSF53041">
    <property type="entry name" value="Resolvase-like"/>
    <property type="match status" value="1"/>
</dbReference>
<dbReference type="InterPro" id="IPR036162">
    <property type="entry name" value="Resolvase-like_N_sf"/>
</dbReference>
<dbReference type="PROSITE" id="PS00397">
    <property type="entry name" value="RECOMBINASES_1"/>
    <property type="match status" value="1"/>
</dbReference>
<keyword evidence="8" id="KW-1185">Reference proteome</keyword>
<dbReference type="InterPro" id="IPR006118">
    <property type="entry name" value="Recombinase_CS"/>
</dbReference>
<comment type="similarity">
    <text evidence="1">Belongs to the site-specific recombinase resolvase family.</text>
</comment>
<keyword evidence="4" id="KW-0233">DNA recombination</keyword>
<evidence type="ECO:0000313" key="7">
    <source>
        <dbReference type="EMBL" id="MBJ6802806.1"/>
    </source>
</evidence>
<keyword evidence="2" id="KW-0229">DNA integration</keyword>
<evidence type="ECO:0000256" key="4">
    <source>
        <dbReference type="ARBA" id="ARBA00023172"/>
    </source>
</evidence>
<dbReference type="PANTHER" id="PTHR30461:SF26">
    <property type="entry name" value="RESOLVASE HOMOLOG YNEB"/>
    <property type="match status" value="1"/>
</dbReference>
<dbReference type="EMBL" id="JAEMHK010000029">
    <property type="protein sequence ID" value="MBJ6802806.1"/>
    <property type="molecule type" value="Genomic_DNA"/>
</dbReference>
<dbReference type="Proteomes" id="UP000641025">
    <property type="component" value="Unassembled WGS sequence"/>
</dbReference>
<dbReference type="PANTHER" id="PTHR30461">
    <property type="entry name" value="DNA-INVERTASE FROM LAMBDOID PROPHAGE"/>
    <property type="match status" value="1"/>
</dbReference>
<dbReference type="SMART" id="SM00857">
    <property type="entry name" value="Resolvase"/>
    <property type="match status" value="1"/>
</dbReference>